<dbReference type="STRING" id="1884261.A0A5C3R227"/>
<dbReference type="InterPro" id="IPR023214">
    <property type="entry name" value="HAD_sf"/>
</dbReference>
<dbReference type="InterPro" id="IPR006439">
    <property type="entry name" value="HAD-SF_hydro_IA"/>
</dbReference>
<dbReference type="Gene3D" id="3.40.50.1000">
    <property type="entry name" value="HAD superfamily/HAD-like"/>
    <property type="match status" value="1"/>
</dbReference>
<evidence type="ECO:0000313" key="1">
    <source>
        <dbReference type="EMBL" id="TFL07697.1"/>
    </source>
</evidence>
<dbReference type="CDD" id="cd02603">
    <property type="entry name" value="HAD_sEH-N_like"/>
    <property type="match status" value="1"/>
</dbReference>
<dbReference type="SFLD" id="SFLDS00003">
    <property type="entry name" value="Haloacid_Dehalogenase"/>
    <property type="match status" value="1"/>
</dbReference>
<name>A0A5C3R227_9AGAR</name>
<dbReference type="Proteomes" id="UP000305067">
    <property type="component" value="Unassembled WGS sequence"/>
</dbReference>
<evidence type="ECO:0000313" key="2">
    <source>
        <dbReference type="Proteomes" id="UP000305067"/>
    </source>
</evidence>
<dbReference type="InterPro" id="IPR036412">
    <property type="entry name" value="HAD-like_sf"/>
</dbReference>
<protein>
    <submittedName>
        <fullName evidence="1">HAD-like protein</fullName>
    </submittedName>
</protein>
<dbReference type="OrthoDB" id="1694274at2759"/>
<dbReference type="InterPro" id="IPR052898">
    <property type="entry name" value="ACAD10-like"/>
</dbReference>
<accession>A0A5C3R227</accession>
<dbReference type="GO" id="GO:0016791">
    <property type="term" value="F:phosphatase activity"/>
    <property type="evidence" value="ECO:0007669"/>
    <property type="project" value="UniProtKB-ARBA"/>
</dbReference>
<dbReference type="Pfam" id="PF00702">
    <property type="entry name" value="Hydrolase"/>
    <property type="match status" value="1"/>
</dbReference>
<dbReference type="SUPFAM" id="SSF56784">
    <property type="entry name" value="HAD-like"/>
    <property type="match status" value="1"/>
</dbReference>
<keyword evidence="2" id="KW-1185">Reference proteome</keyword>
<dbReference type="EMBL" id="ML178814">
    <property type="protein sequence ID" value="TFL07697.1"/>
    <property type="molecule type" value="Genomic_DNA"/>
</dbReference>
<dbReference type="PANTHER" id="PTHR47829">
    <property type="entry name" value="HYDROLASE, PUTATIVE (AFU_ORTHOLOGUE AFUA_1G12880)-RELATED"/>
    <property type="match status" value="1"/>
</dbReference>
<dbReference type="NCBIfam" id="TIGR01509">
    <property type="entry name" value="HAD-SF-IA-v3"/>
    <property type="match status" value="1"/>
</dbReference>
<dbReference type="Gene3D" id="1.10.150.240">
    <property type="entry name" value="Putative phosphatase, domain 2"/>
    <property type="match status" value="1"/>
</dbReference>
<gene>
    <name evidence="1" type="ORF">BDV98DRAFT_558323</name>
</gene>
<proteinExistence type="predicted"/>
<reference evidence="1 2" key="1">
    <citation type="journal article" date="2019" name="Nat. Ecol. Evol.">
        <title>Megaphylogeny resolves global patterns of mushroom evolution.</title>
        <authorList>
            <person name="Varga T."/>
            <person name="Krizsan K."/>
            <person name="Foldi C."/>
            <person name="Dima B."/>
            <person name="Sanchez-Garcia M."/>
            <person name="Sanchez-Ramirez S."/>
            <person name="Szollosi G.J."/>
            <person name="Szarkandi J.G."/>
            <person name="Papp V."/>
            <person name="Albert L."/>
            <person name="Andreopoulos W."/>
            <person name="Angelini C."/>
            <person name="Antonin V."/>
            <person name="Barry K.W."/>
            <person name="Bougher N.L."/>
            <person name="Buchanan P."/>
            <person name="Buyck B."/>
            <person name="Bense V."/>
            <person name="Catcheside P."/>
            <person name="Chovatia M."/>
            <person name="Cooper J."/>
            <person name="Damon W."/>
            <person name="Desjardin D."/>
            <person name="Finy P."/>
            <person name="Geml J."/>
            <person name="Haridas S."/>
            <person name="Hughes K."/>
            <person name="Justo A."/>
            <person name="Karasinski D."/>
            <person name="Kautmanova I."/>
            <person name="Kiss B."/>
            <person name="Kocsube S."/>
            <person name="Kotiranta H."/>
            <person name="LaButti K.M."/>
            <person name="Lechner B.E."/>
            <person name="Liimatainen K."/>
            <person name="Lipzen A."/>
            <person name="Lukacs Z."/>
            <person name="Mihaltcheva S."/>
            <person name="Morgado L.N."/>
            <person name="Niskanen T."/>
            <person name="Noordeloos M.E."/>
            <person name="Ohm R.A."/>
            <person name="Ortiz-Santana B."/>
            <person name="Ovrebo C."/>
            <person name="Racz N."/>
            <person name="Riley R."/>
            <person name="Savchenko A."/>
            <person name="Shiryaev A."/>
            <person name="Soop K."/>
            <person name="Spirin V."/>
            <person name="Szebenyi C."/>
            <person name="Tomsovsky M."/>
            <person name="Tulloss R.E."/>
            <person name="Uehling J."/>
            <person name="Grigoriev I.V."/>
            <person name="Vagvolgyi C."/>
            <person name="Papp T."/>
            <person name="Martin F.M."/>
            <person name="Miettinen O."/>
            <person name="Hibbett D.S."/>
            <person name="Nagy L.G."/>
        </authorList>
    </citation>
    <scope>NUCLEOTIDE SEQUENCE [LARGE SCALE GENOMIC DNA]</scope>
    <source>
        <strain evidence="1 2">CBS 309.79</strain>
    </source>
</reference>
<sequence>MLKAVIFDIGGVVLRSPFIAIAEYEQELGLPKDYINVSIRSRGSDGAWQQFERGELPLLAFYQAFSRDLSDTTANNASYSNYCTRKGNECPALPSRLQVDGRELFGRMMRSSSVYDPYVLKAIQCIRQAGQHRIIALTNNFSAFDSPEQPIADTERAFLGWGDEGPVPEHLRRLFDDFCDSSSLGLRKPDEKFYLLACERNDVAPQETIFLDDIPENIKAAKAIGMDTIRVHLGHTLDAVKILEEKLGIDLTTPEGGDVSPGPSPSAKL</sequence>
<dbReference type="InterPro" id="IPR023198">
    <property type="entry name" value="PGP-like_dom2"/>
</dbReference>
<dbReference type="SFLD" id="SFLDG01129">
    <property type="entry name" value="C1.5:_HAD__Beta-PGM__Phosphata"/>
    <property type="match status" value="1"/>
</dbReference>
<organism evidence="1 2">
    <name type="scientific">Pterulicium gracile</name>
    <dbReference type="NCBI Taxonomy" id="1884261"/>
    <lineage>
        <taxon>Eukaryota</taxon>
        <taxon>Fungi</taxon>
        <taxon>Dikarya</taxon>
        <taxon>Basidiomycota</taxon>
        <taxon>Agaricomycotina</taxon>
        <taxon>Agaricomycetes</taxon>
        <taxon>Agaricomycetidae</taxon>
        <taxon>Agaricales</taxon>
        <taxon>Pleurotineae</taxon>
        <taxon>Pterulaceae</taxon>
        <taxon>Pterulicium</taxon>
    </lineage>
</organism>
<dbReference type="PANTHER" id="PTHR47829:SF1">
    <property type="entry name" value="HAD FAMILY PHOSPHATASE"/>
    <property type="match status" value="1"/>
</dbReference>
<dbReference type="AlphaFoldDB" id="A0A5C3R227"/>